<dbReference type="OrthoDB" id="247006at2759"/>
<dbReference type="EMBL" id="UYSU01000118">
    <property type="protein sequence ID" value="VDL85246.1"/>
    <property type="molecule type" value="Genomic_DNA"/>
</dbReference>
<evidence type="ECO:0000313" key="3">
    <source>
        <dbReference type="WBParaSite" id="SSLN_0000022001-mRNA-1"/>
    </source>
</evidence>
<accession>A0A183S7L0</accession>
<dbReference type="PANTHER" id="PTHR47027">
    <property type="entry name" value="REVERSE TRANSCRIPTASE DOMAIN-CONTAINING PROTEIN"/>
    <property type="match status" value="1"/>
</dbReference>
<organism evidence="3">
    <name type="scientific">Schistocephalus solidus</name>
    <name type="common">Tapeworm</name>
    <dbReference type="NCBI Taxonomy" id="70667"/>
    <lineage>
        <taxon>Eukaryota</taxon>
        <taxon>Metazoa</taxon>
        <taxon>Spiralia</taxon>
        <taxon>Lophotrochozoa</taxon>
        <taxon>Platyhelminthes</taxon>
        <taxon>Cestoda</taxon>
        <taxon>Eucestoda</taxon>
        <taxon>Diphyllobothriidea</taxon>
        <taxon>Diphyllobothriidae</taxon>
        <taxon>Schistocephalus</taxon>
    </lineage>
</organism>
<sequence>MLCAMLVDTYCDQLPVIRIAYAMDGQLLSQRRMHFHSRVSKATIHELLFTDDCALNAATEGDMQRSIDLVAATCFNFGLRINTEKTVVIHQPPPNTTYNRARINLADAAVWSGGLDDLPEASAEAQPLPSQLFPLNNKAERARQDLDTEVMERTGLSSIYAQLKQLQLRWTGHLVITEYKNDSSTEMAPRVLLGKRVEALTTLGVHQHSTEQETEEGGSQYAALLHSVGHFECFGDSPVVSDARHHPVVKLTHHVVNAPVAASNWYPTLTCGSSKLGSSQRPHPGQPSRPAG</sequence>
<dbReference type="AlphaFoldDB" id="A0A183S7L0"/>
<evidence type="ECO:0000313" key="1">
    <source>
        <dbReference type="EMBL" id="VDL85246.1"/>
    </source>
</evidence>
<reference evidence="3" key="1">
    <citation type="submission" date="2016-06" db="UniProtKB">
        <authorList>
            <consortium name="WormBaseParasite"/>
        </authorList>
    </citation>
    <scope>IDENTIFICATION</scope>
</reference>
<proteinExistence type="predicted"/>
<evidence type="ECO:0000313" key="2">
    <source>
        <dbReference type="Proteomes" id="UP000275846"/>
    </source>
</evidence>
<gene>
    <name evidence="1" type="ORF">SSLN_LOCUS209</name>
</gene>
<dbReference type="PANTHER" id="PTHR47027:SF26">
    <property type="entry name" value="REVERSE TRANSCRIPTASE DOMAIN-CONTAINING PROTEIN"/>
    <property type="match status" value="1"/>
</dbReference>
<keyword evidence="2" id="KW-1185">Reference proteome</keyword>
<reference evidence="1 2" key="2">
    <citation type="submission" date="2018-11" db="EMBL/GenBank/DDBJ databases">
        <authorList>
            <consortium name="Pathogen Informatics"/>
        </authorList>
    </citation>
    <scope>NUCLEOTIDE SEQUENCE [LARGE SCALE GENOMIC DNA]</scope>
    <source>
        <strain evidence="1 2">NST_G2</strain>
    </source>
</reference>
<name>A0A183S7L0_SCHSO</name>
<dbReference type="Proteomes" id="UP000275846">
    <property type="component" value="Unassembled WGS sequence"/>
</dbReference>
<dbReference type="WBParaSite" id="SSLN_0000022001-mRNA-1">
    <property type="protein sequence ID" value="SSLN_0000022001-mRNA-1"/>
    <property type="gene ID" value="SSLN_0000022001"/>
</dbReference>
<protein>
    <submittedName>
        <fullName evidence="3">Reverse transcriptase domain-containing protein</fullName>
    </submittedName>
</protein>